<dbReference type="NCBIfam" id="TIGR01689">
    <property type="entry name" value="EcbF-BcbF"/>
    <property type="match status" value="1"/>
</dbReference>
<gene>
    <name evidence="1" type="ORF">TRN7648_02495</name>
</gene>
<dbReference type="Proteomes" id="UP000054935">
    <property type="component" value="Unassembled WGS sequence"/>
</dbReference>
<accession>A0A0N7M050</accession>
<evidence type="ECO:0000313" key="2">
    <source>
        <dbReference type="Proteomes" id="UP000054935"/>
    </source>
</evidence>
<dbReference type="EMBL" id="CYSE01000004">
    <property type="protein sequence ID" value="CUH79481.1"/>
    <property type="molecule type" value="Genomic_DNA"/>
</dbReference>
<dbReference type="STRING" id="441103.TRN7648_02495"/>
<dbReference type="InterPro" id="IPR036412">
    <property type="entry name" value="HAD-like_sf"/>
</dbReference>
<organism evidence="1 2">
    <name type="scientific">Tropicibacter naphthalenivorans</name>
    <dbReference type="NCBI Taxonomy" id="441103"/>
    <lineage>
        <taxon>Bacteria</taxon>
        <taxon>Pseudomonadati</taxon>
        <taxon>Pseudomonadota</taxon>
        <taxon>Alphaproteobacteria</taxon>
        <taxon>Rhodobacterales</taxon>
        <taxon>Roseobacteraceae</taxon>
        <taxon>Tropicibacter</taxon>
    </lineage>
</organism>
<dbReference type="SUPFAM" id="SSF56784">
    <property type="entry name" value="HAD-like"/>
    <property type="match status" value="1"/>
</dbReference>
<dbReference type="Gene3D" id="3.40.50.1000">
    <property type="entry name" value="HAD superfamily/HAD-like"/>
    <property type="match status" value="1"/>
</dbReference>
<dbReference type="InterPro" id="IPR010039">
    <property type="entry name" value="EcbF_BcbF"/>
</dbReference>
<dbReference type="AlphaFoldDB" id="A0A0N7M050"/>
<evidence type="ECO:0000313" key="1">
    <source>
        <dbReference type="EMBL" id="CUH79481.1"/>
    </source>
</evidence>
<name>A0A0N7M050_9RHOB</name>
<reference evidence="1 2" key="1">
    <citation type="submission" date="2015-09" db="EMBL/GenBank/DDBJ databases">
        <authorList>
            <consortium name="Swine Surveillance"/>
        </authorList>
    </citation>
    <scope>NUCLEOTIDE SEQUENCE [LARGE SCALE GENOMIC DNA]</scope>
    <source>
        <strain evidence="1 2">CECT 7648</strain>
    </source>
</reference>
<keyword evidence="2" id="KW-1185">Reference proteome</keyword>
<dbReference type="OrthoDB" id="5509517at2"/>
<dbReference type="RefSeq" id="WP_058247987.1">
    <property type="nucleotide sequence ID" value="NZ_CYSE01000004.1"/>
</dbReference>
<dbReference type="InterPro" id="IPR023214">
    <property type="entry name" value="HAD_sf"/>
</dbReference>
<protein>
    <submittedName>
        <fullName evidence="1">Capsule biosynthesis phosphatase</fullName>
    </submittedName>
</protein>
<sequence>MKRIIMDLDGTLTVPGTGDYASVQPNLDVVAQLRVYREMGFEIVIHTARNMRTHQSNVGKITAHTVPVILEWLAKHDIPYDEIFVGKPWCGTDGFYVDDRALRPDEFASLSPEEVRALLKMD</sequence>
<proteinExistence type="predicted"/>